<keyword evidence="2" id="KW-1185">Reference proteome</keyword>
<organism evidence="1 2">
    <name type="scientific">Zalerion maritima</name>
    <dbReference type="NCBI Taxonomy" id="339359"/>
    <lineage>
        <taxon>Eukaryota</taxon>
        <taxon>Fungi</taxon>
        <taxon>Dikarya</taxon>
        <taxon>Ascomycota</taxon>
        <taxon>Pezizomycotina</taxon>
        <taxon>Sordariomycetes</taxon>
        <taxon>Lulworthiomycetidae</taxon>
        <taxon>Lulworthiales</taxon>
        <taxon>Lulworthiaceae</taxon>
        <taxon>Zalerion</taxon>
    </lineage>
</organism>
<dbReference type="EMBL" id="JAKWBI020000407">
    <property type="protein sequence ID" value="KAJ2895391.1"/>
    <property type="molecule type" value="Genomic_DNA"/>
</dbReference>
<evidence type="ECO:0000313" key="2">
    <source>
        <dbReference type="Proteomes" id="UP001201980"/>
    </source>
</evidence>
<evidence type="ECO:0000313" key="1">
    <source>
        <dbReference type="EMBL" id="KAJ2895391.1"/>
    </source>
</evidence>
<gene>
    <name evidence="1" type="ORF">MKZ38_006622</name>
</gene>
<protein>
    <submittedName>
        <fullName evidence="1">Base excision DNA repair protein</fullName>
    </submittedName>
</protein>
<sequence>MRSHRHGLRVMKPFLYNASDDEAIREVIGSKGLGPKYAYCLLSTCLNRSTFVIDAHIYRILRLWGWTPKETSTQNAQPYLDVRDTERAEVCIALPDDWSWADVPCFAAGIENAPAPCEFRTLYNKSQD</sequence>
<dbReference type="PANTHER" id="PTHR47203">
    <property type="match status" value="1"/>
</dbReference>
<proteinExistence type="predicted"/>
<reference evidence="1" key="1">
    <citation type="submission" date="2022-07" db="EMBL/GenBank/DDBJ databases">
        <title>Draft genome sequence of Zalerion maritima ATCC 34329, a (micro)plastics degrading marine fungus.</title>
        <authorList>
            <person name="Paco A."/>
            <person name="Goncalves M.F.M."/>
            <person name="Rocha-Santos T.A.P."/>
            <person name="Alves A."/>
        </authorList>
    </citation>
    <scope>NUCLEOTIDE SEQUENCE</scope>
    <source>
        <strain evidence="1">ATCC 34329</strain>
    </source>
</reference>
<dbReference type="InterPro" id="IPR011257">
    <property type="entry name" value="DNA_glycosylase"/>
</dbReference>
<dbReference type="Gene3D" id="1.10.340.30">
    <property type="entry name" value="Hypothetical protein, domain 2"/>
    <property type="match status" value="1"/>
</dbReference>
<comment type="caution">
    <text evidence="1">The sequence shown here is derived from an EMBL/GenBank/DDBJ whole genome shotgun (WGS) entry which is preliminary data.</text>
</comment>
<dbReference type="Gene3D" id="1.10.1670.10">
    <property type="entry name" value="Helix-hairpin-Helix base-excision DNA repair enzymes (C-terminal)"/>
    <property type="match status" value="1"/>
</dbReference>
<dbReference type="Proteomes" id="UP001201980">
    <property type="component" value="Unassembled WGS sequence"/>
</dbReference>
<dbReference type="GO" id="GO:0006281">
    <property type="term" value="P:DNA repair"/>
    <property type="evidence" value="ECO:0007669"/>
    <property type="project" value="InterPro"/>
</dbReference>
<dbReference type="InterPro" id="IPR023170">
    <property type="entry name" value="HhH_base_excis_C"/>
</dbReference>
<name>A0AAD5RIR4_9PEZI</name>
<dbReference type="AlphaFoldDB" id="A0AAD5RIR4"/>
<accession>A0AAD5RIR4</accession>
<dbReference type="PANTHER" id="PTHR47203:SF1">
    <property type="entry name" value="HYPOTHETICAL BASE EXCISION DNA REPAIR PROTEIN (EUROFUNG)"/>
    <property type="match status" value="1"/>
</dbReference>
<dbReference type="GO" id="GO:0003824">
    <property type="term" value="F:catalytic activity"/>
    <property type="evidence" value="ECO:0007669"/>
    <property type="project" value="InterPro"/>
</dbReference>
<dbReference type="SUPFAM" id="SSF48150">
    <property type="entry name" value="DNA-glycosylase"/>
    <property type="match status" value="1"/>
</dbReference>